<reference evidence="1" key="2">
    <citation type="journal article" date="2023" name="IMA Fungus">
        <title>Comparative genomic study of the Penicillium genus elucidates a diverse pangenome and 15 lateral gene transfer events.</title>
        <authorList>
            <person name="Petersen C."/>
            <person name="Sorensen T."/>
            <person name="Nielsen M.R."/>
            <person name="Sondergaard T.E."/>
            <person name="Sorensen J.L."/>
            <person name="Fitzpatrick D.A."/>
            <person name="Frisvad J.C."/>
            <person name="Nielsen K.L."/>
        </authorList>
    </citation>
    <scope>NUCLEOTIDE SEQUENCE</scope>
    <source>
        <strain evidence="1">IBT 23319</strain>
    </source>
</reference>
<evidence type="ECO:0000313" key="2">
    <source>
        <dbReference type="Proteomes" id="UP001147733"/>
    </source>
</evidence>
<dbReference type="EMBL" id="JAPQKT010000002">
    <property type="protein sequence ID" value="KAJ5241023.1"/>
    <property type="molecule type" value="Genomic_DNA"/>
</dbReference>
<protein>
    <submittedName>
        <fullName evidence="1">Uncharacterized protein</fullName>
    </submittedName>
</protein>
<accession>A0A9W9PAP1</accession>
<comment type="caution">
    <text evidence="1">The sequence shown here is derived from an EMBL/GenBank/DDBJ whole genome shotgun (WGS) entry which is preliminary data.</text>
</comment>
<reference evidence="1" key="1">
    <citation type="submission" date="2022-11" db="EMBL/GenBank/DDBJ databases">
        <authorList>
            <person name="Petersen C."/>
        </authorList>
    </citation>
    <scope>NUCLEOTIDE SEQUENCE</scope>
    <source>
        <strain evidence="1">IBT 23319</strain>
    </source>
</reference>
<gene>
    <name evidence="1" type="ORF">N7469_002614</name>
</gene>
<evidence type="ECO:0000313" key="1">
    <source>
        <dbReference type="EMBL" id="KAJ5241023.1"/>
    </source>
</evidence>
<dbReference type="GeneID" id="81380701"/>
<name>A0A9W9PAP1_PENCI</name>
<dbReference type="RefSeq" id="XP_056504028.1">
    <property type="nucleotide sequence ID" value="XM_056641534.1"/>
</dbReference>
<dbReference type="AlphaFoldDB" id="A0A9W9PAP1"/>
<proteinExistence type="predicted"/>
<dbReference type="Proteomes" id="UP001147733">
    <property type="component" value="Unassembled WGS sequence"/>
</dbReference>
<sequence>MAKPPTPESRGLLQVVVYDGLIPVNTGVILGPASKSEEVPSFFSSTSSLNGPACPPHGPIETLQPVAQIVVPPTANPVLRRLIDLRFTSIYPRISRPIP</sequence>
<organism evidence="1 2">
    <name type="scientific">Penicillium citrinum</name>
    <dbReference type="NCBI Taxonomy" id="5077"/>
    <lineage>
        <taxon>Eukaryota</taxon>
        <taxon>Fungi</taxon>
        <taxon>Dikarya</taxon>
        <taxon>Ascomycota</taxon>
        <taxon>Pezizomycotina</taxon>
        <taxon>Eurotiomycetes</taxon>
        <taxon>Eurotiomycetidae</taxon>
        <taxon>Eurotiales</taxon>
        <taxon>Aspergillaceae</taxon>
        <taxon>Penicillium</taxon>
    </lineage>
</organism>
<keyword evidence="2" id="KW-1185">Reference proteome</keyword>